<dbReference type="EMBL" id="BPQB01000097">
    <property type="protein sequence ID" value="GJE98925.1"/>
    <property type="molecule type" value="Genomic_DNA"/>
</dbReference>
<dbReference type="AlphaFoldDB" id="A0A9P3GSV3"/>
<evidence type="ECO:0000313" key="1">
    <source>
        <dbReference type="EMBL" id="GJE98925.1"/>
    </source>
</evidence>
<gene>
    <name evidence="1" type="ORF">PsYK624_151620</name>
</gene>
<keyword evidence="2" id="KW-1185">Reference proteome</keyword>
<organism evidence="1 2">
    <name type="scientific">Phanerochaete sordida</name>
    <dbReference type="NCBI Taxonomy" id="48140"/>
    <lineage>
        <taxon>Eukaryota</taxon>
        <taxon>Fungi</taxon>
        <taxon>Dikarya</taxon>
        <taxon>Basidiomycota</taxon>
        <taxon>Agaricomycotina</taxon>
        <taxon>Agaricomycetes</taxon>
        <taxon>Polyporales</taxon>
        <taxon>Phanerochaetaceae</taxon>
        <taxon>Phanerochaete</taxon>
    </lineage>
</organism>
<protein>
    <submittedName>
        <fullName evidence="1">Uncharacterized protein</fullName>
    </submittedName>
</protein>
<evidence type="ECO:0000313" key="2">
    <source>
        <dbReference type="Proteomes" id="UP000703269"/>
    </source>
</evidence>
<comment type="caution">
    <text evidence="1">The sequence shown here is derived from an EMBL/GenBank/DDBJ whole genome shotgun (WGS) entry which is preliminary data.</text>
</comment>
<accession>A0A9P3GSV3</accession>
<dbReference type="Proteomes" id="UP000703269">
    <property type="component" value="Unassembled WGS sequence"/>
</dbReference>
<reference evidence="1 2" key="1">
    <citation type="submission" date="2021-08" db="EMBL/GenBank/DDBJ databases">
        <title>Draft Genome Sequence of Phanerochaete sordida strain YK-624.</title>
        <authorList>
            <person name="Mori T."/>
            <person name="Dohra H."/>
            <person name="Suzuki T."/>
            <person name="Kawagishi H."/>
            <person name="Hirai H."/>
        </authorList>
    </citation>
    <scope>NUCLEOTIDE SEQUENCE [LARGE SCALE GENOMIC DNA]</scope>
    <source>
        <strain evidence="1 2">YK-624</strain>
    </source>
</reference>
<sequence length="64" mass="7172">MTPDGPTAWVALYVFSPSRRYFVAKQFRPYFSCTAGNVRQALSAARRVRLGSQGRSCFSAARRP</sequence>
<name>A0A9P3GSV3_9APHY</name>
<proteinExistence type="predicted"/>